<reference evidence="2 3" key="1">
    <citation type="submission" date="2014-06" db="EMBL/GenBank/DDBJ databases">
        <title>Whole Genome Sequences of Three Symbiotic Endozoicomonas Bacteria.</title>
        <authorList>
            <person name="Neave M.J."/>
            <person name="Apprill A."/>
            <person name="Voolstra C.R."/>
        </authorList>
    </citation>
    <scope>NUCLEOTIDE SEQUENCE [LARGE SCALE GENOMIC DNA]</scope>
    <source>
        <strain evidence="2 3">DSM 25634</strain>
    </source>
</reference>
<protein>
    <submittedName>
        <fullName evidence="2">Uncharacterized protein</fullName>
    </submittedName>
</protein>
<evidence type="ECO:0000313" key="3">
    <source>
        <dbReference type="Proteomes" id="UP000028073"/>
    </source>
</evidence>
<keyword evidence="1" id="KW-0472">Membrane</keyword>
<feature type="transmembrane region" description="Helical" evidence="1">
    <location>
        <begin position="71"/>
        <end position="92"/>
    </location>
</feature>
<accession>A0A081NHE0</accession>
<keyword evidence="1" id="KW-1133">Transmembrane helix</keyword>
<feature type="transmembrane region" description="Helical" evidence="1">
    <location>
        <begin position="37"/>
        <end position="59"/>
    </location>
</feature>
<organism evidence="2 3">
    <name type="scientific">Endozoicomonas numazuensis</name>
    <dbReference type="NCBI Taxonomy" id="1137799"/>
    <lineage>
        <taxon>Bacteria</taxon>
        <taxon>Pseudomonadati</taxon>
        <taxon>Pseudomonadota</taxon>
        <taxon>Gammaproteobacteria</taxon>
        <taxon>Oceanospirillales</taxon>
        <taxon>Endozoicomonadaceae</taxon>
        <taxon>Endozoicomonas</taxon>
    </lineage>
</organism>
<feature type="transmembrane region" description="Helical" evidence="1">
    <location>
        <begin position="104"/>
        <end position="124"/>
    </location>
</feature>
<sequence length="249" mass="27792">MHERPTNKKSKGDVMPKPYSIRQRSRILYTSQTGQKFFVWLIIFSLMSLLGQYGCMIRVDLSLLLGEGWWIPLGAITIVPLVDVSCSFAQHYAEQSGLLLKHSLAFMMTTSFVISLLFSLFGSLPVNMCVATFAAVNVGGLVDLLVFRAVIKVSCKPYIRMLFSNLLATLTGGALFYQLAYTRLLDNILGYFKIQHQNPILMDDLLKGWLCQSILIWLSGVSMAVVIGKLLEYHETKHSTIQCPASAGD</sequence>
<feature type="transmembrane region" description="Helical" evidence="1">
    <location>
        <begin position="214"/>
        <end position="231"/>
    </location>
</feature>
<evidence type="ECO:0000256" key="1">
    <source>
        <dbReference type="SAM" id="Phobius"/>
    </source>
</evidence>
<comment type="caution">
    <text evidence="2">The sequence shown here is derived from an EMBL/GenBank/DDBJ whole genome shotgun (WGS) entry which is preliminary data.</text>
</comment>
<keyword evidence="3" id="KW-1185">Reference proteome</keyword>
<name>A0A081NHE0_9GAMM</name>
<gene>
    <name evidence="2" type="ORF">GZ78_09445</name>
</gene>
<dbReference type="EMBL" id="JOKH01000002">
    <property type="protein sequence ID" value="KEQ17863.1"/>
    <property type="molecule type" value="Genomic_DNA"/>
</dbReference>
<dbReference type="Proteomes" id="UP000028073">
    <property type="component" value="Unassembled WGS sequence"/>
</dbReference>
<dbReference type="AlphaFoldDB" id="A0A081NHE0"/>
<keyword evidence="1" id="KW-0812">Transmembrane</keyword>
<proteinExistence type="predicted"/>
<feature type="transmembrane region" description="Helical" evidence="1">
    <location>
        <begin position="162"/>
        <end position="181"/>
    </location>
</feature>
<evidence type="ECO:0000313" key="2">
    <source>
        <dbReference type="EMBL" id="KEQ17863.1"/>
    </source>
</evidence>
<feature type="transmembrane region" description="Helical" evidence="1">
    <location>
        <begin position="130"/>
        <end position="150"/>
    </location>
</feature>